<evidence type="ECO:0000313" key="2">
    <source>
        <dbReference type="EMBL" id="MEG3437059.1"/>
    </source>
</evidence>
<dbReference type="SUPFAM" id="SSF52980">
    <property type="entry name" value="Restriction endonuclease-like"/>
    <property type="match status" value="1"/>
</dbReference>
<keyword evidence="2" id="KW-0255">Endonuclease</keyword>
<dbReference type="Gene3D" id="3.90.1570.10">
    <property type="entry name" value="tt1808, chain A"/>
    <property type="match status" value="1"/>
</dbReference>
<gene>
    <name evidence="2" type="ORF">V0288_08005</name>
</gene>
<dbReference type="EMBL" id="JBAFSM010000012">
    <property type="protein sequence ID" value="MEG3437059.1"/>
    <property type="molecule type" value="Genomic_DNA"/>
</dbReference>
<dbReference type="AlphaFoldDB" id="A0AAW9QPQ1"/>
<reference evidence="2 3" key="1">
    <citation type="submission" date="2024-01" db="EMBL/GenBank/DDBJ databases">
        <title>Genomic insights into the taxonomy and metabolism of the cyanobacterium Pannus brasiliensis CCIBt3594.</title>
        <authorList>
            <person name="Machado M."/>
            <person name="Botero N.B."/>
            <person name="Andreote A.P.D."/>
            <person name="Feitosa A.M.T."/>
            <person name="Popin R."/>
            <person name="Sivonen K."/>
            <person name="Fiore M.F."/>
        </authorList>
    </citation>
    <scope>NUCLEOTIDE SEQUENCE [LARGE SCALE GENOMIC DNA]</scope>
    <source>
        <strain evidence="2 3">CCIBt3594</strain>
    </source>
</reference>
<keyword evidence="2" id="KW-0540">Nuclease</keyword>
<dbReference type="PANTHER" id="PTHR35400">
    <property type="entry name" value="SLR1083 PROTEIN"/>
    <property type="match status" value="1"/>
</dbReference>
<dbReference type="InterPro" id="IPR012296">
    <property type="entry name" value="Nuclease_put_TT1808"/>
</dbReference>
<organism evidence="2 3">
    <name type="scientific">Pannus brasiliensis CCIBt3594</name>
    <dbReference type="NCBI Taxonomy" id="1427578"/>
    <lineage>
        <taxon>Bacteria</taxon>
        <taxon>Bacillati</taxon>
        <taxon>Cyanobacteriota</taxon>
        <taxon>Cyanophyceae</taxon>
        <taxon>Oscillatoriophycideae</taxon>
        <taxon>Chroococcales</taxon>
        <taxon>Microcystaceae</taxon>
        <taxon>Pannus</taxon>
    </lineage>
</organism>
<dbReference type="Pfam" id="PF05685">
    <property type="entry name" value="Uma2"/>
    <property type="match status" value="1"/>
</dbReference>
<accession>A0AAW9QPQ1</accession>
<keyword evidence="2" id="KW-0378">Hydrolase</keyword>
<feature type="domain" description="Putative restriction endonuclease" evidence="1">
    <location>
        <begin position="9"/>
        <end position="175"/>
    </location>
</feature>
<evidence type="ECO:0000313" key="3">
    <source>
        <dbReference type="Proteomes" id="UP001328733"/>
    </source>
</evidence>
<dbReference type="PANTHER" id="PTHR35400:SF1">
    <property type="entry name" value="SLR1083 PROTEIN"/>
    <property type="match status" value="1"/>
</dbReference>
<name>A0AAW9QPQ1_9CHRO</name>
<dbReference type="InterPro" id="IPR008538">
    <property type="entry name" value="Uma2"/>
</dbReference>
<dbReference type="Proteomes" id="UP001328733">
    <property type="component" value="Unassembled WGS sequence"/>
</dbReference>
<proteinExistence type="predicted"/>
<comment type="caution">
    <text evidence="2">The sequence shown here is derived from an EMBL/GenBank/DDBJ whole genome shotgun (WGS) entry which is preliminary data.</text>
</comment>
<dbReference type="RefSeq" id="WP_332864543.1">
    <property type="nucleotide sequence ID" value="NZ_JBAFSM010000012.1"/>
</dbReference>
<dbReference type="CDD" id="cd06260">
    <property type="entry name" value="DUF820-like"/>
    <property type="match status" value="1"/>
</dbReference>
<evidence type="ECO:0000259" key="1">
    <source>
        <dbReference type="Pfam" id="PF05685"/>
    </source>
</evidence>
<keyword evidence="3" id="KW-1185">Reference proteome</keyword>
<dbReference type="InterPro" id="IPR011335">
    <property type="entry name" value="Restrct_endonuc-II-like"/>
</dbReference>
<protein>
    <submittedName>
        <fullName evidence="2">Uma2 family endonuclease</fullName>
    </submittedName>
</protein>
<sequence length="182" mass="21038">MYTLTRWTVEDYHRIIEAGILEDRPVELMKGEIIDMSPESPFHHFLNMSGVTYLRSLLGQQAIISEAHPITLPDSEPEPDIAIIRLPITNYRNRHPHPEDIYWIIEISDSTLKKDLSLKKNVYASAGIREYWVIDLQTRTLHVFRNPLGNDYESAETYRDGVVYSLAFPTIEISVKKLLGIE</sequence>
<dbReference type="GO" id="GO:0004519">
    <property type="term" value="F:endonuclease activity"/>
    <property type="evidence" value="ECO:0007669"/>
    <property type="project" value="UniProtKB-KW"/>
</dbReference>